<protein>
    <submittedName>
        <fullName evidence="7">3-hydroxyacyl-CoA dehydrogenase</fullName>
        <ecNumber evidence="7">1.1.1.35</ecNumber>
    </submittedName>
</protein>
<dbReference type="EMBL" id="DYXC01000163">
    <property type="protein sequence ID" value="HJF15877.1"/>
    <property type="molecule type" value="Genomic_DNA"/>
</dbReference>
<dbReference type="InterPro" id="IPR013328">
    <property type="entry name" value="6PGD_dom2"/>
</dbReference>
<dbReference type="Pfam" id="PF02737">
    <property type="entry name" value="3HCDH_N"/>
    <property type="match status" value="1"/>
</dbReference>
<keyword evidence="4" id="KW-0812">Transmembrane</keyword>
<evidence type="ECO:0000256" key="1">
    <source>
        <dbReference type="ARBA" id="ARBA00005086"/>
    </source>
</evidence>
<evidence type="ECO:0000256" key="3">
    <source>
        <dbReference type="ARBA" id="ARBA00023002"/>
    </source>
</evidence>
<evidence type="ECO:0000259" key="6">
    <source>
        <dbReference type="Pfam" id="PF02737"/>
    </source>
</evidence>
<proteinExistence type="inferred from homology"/>
<reference evidence="7" key="2">
    <citation type="submission" date="2021-09" db="EMBL/GenBank/DDBJ databases">
        <authorList>
            <person name="Gilroy R."/>
        </authorList>
    </citation>
    <scope>NUCLEOTIDE SEQUENCE</scope>
    <source>
        <strain evidence="7">ChiHjej13B12-14962</strain>
    </source>
</reference>
<dbReference type="GO" id="GO:0006631">
    <property type="term" value="P:fatty acid metabolic process"/>
    <property type="evidence" value="ECO:0007669"/>
    <property type="project" value="InterPro"/>
</dbReference>
<evidence type="ECO:0000313" key="7">
    <source>
        <dbReference type="EMBL" id="HJF15877.1"/>
    </source>
</evidence>
<dbReference type="NCBIfam" id="NF004783">
    <property type="entry name" value="PRK06129.1"/>
    <property type="match status" value="1"/>
</dbReference>
<feature type="domain" description="3-hydroxyacyl-CoA dehydrogenase NAD binding" evidence="6">
    <location>
        <begin position="6"/>
        <end position="183"/>
    </location>
</feature>
<dbReference type="SUPFAM" id="SSF48179">
    <property type="entry name" value="6-phosphogluconate dehydrogenase C-terminal domain-like"/>
    <property type="match status" value="1"/>
</dbReference>
<gene>
    <name evidence="7" type="ORF">K8V32_13990</name>
</gene>
<dbReference type="Gene3D" id="3.40.50.720">
    <property type="entry name" value="NAD(P)-binding Rossmann-like Domain"/>
    <property type="match status" value="1"/>
</dbReference>
<evidence type="ECO:0000256" key="4">
    <source>
        <dbReference type="SAM" id="Phobius"/>
    </source>
</evidence>
<dbReference type="PANTHER" id="PTHR48075:SF1">
    <property type="entry name" value="LAMBDA-CRYSTALLIN HOMOLOG"/>
    <property type="match status" value="1"/>
</dbReference>
<keyword evidence="4" id="KW-1133">Transmembrane helix</keyword>
<dbReference type="InterPro" id="IPR008927">
    <property type="entry name" value="6-PGluconate_DH-like_C_sf"/>
</dbReference>
<dbReference type="Gene3D" id="1.10.1040.10">
    <property type="entry name" value="N-(1-d-carboxylethyl)-l-norvaline Dehydrogenase, domain 2"/>
    <property type="match status" value="1"/>
</dbReference>
<dbReference type="PANTHER" id="PTHR48075">
    <property type="entry name" value="3-HYDROXYACYL-COA DEHYDROGENASE FAMILY PROTEIN"/>
    <property type="match status" value="1"/>
</dbReference>
<dbReference type="GO" id="GO:0050104">
    <property type="term" value="F:L-gulonate 3-dehydrogenase activity"/>
    <property type="evidence" value="ECO:0007669"/>
    <property type="project" value="TreeGrafter"/>
</dbReference>
<evidence type="ECO:0000313" key="8">
    <source>
        <dbReference type="Proteomes" id="UP000703315"/>
    </source>
</evidence>
<dbReference type="RefSeq" id="WP_303908797.1">
    <property type="nucleotide sequence ID" value="NZ_DYXC01000163.1"/>
</dbReference>
<dbReference type="InterPro" id="IPR036291">
    <property type="entry name" value="NAD(P)-bd_dom_sf"/>
</dbReference>
<dbReference type="InterPro" id="IPR006108">
    <property type="entry name" value="3HC_DH_C"/>
</dbReference>
<dbReference type="Pfam" id="PF00725">
    <property type="entry name" value="3HCDH"/>
    <property type="match status" value="1"/>
</dbReference>
<dbReference type="GO" id="GO:0070403">
    <property type="term" value="F:NAD+ binding"/>
    <property type="evidence" value="ECO:0007669"/>
    <property type="project" value="InterPro"/>
</dbReference>
<reference evidence="7" key="1">
    <citation type="journal article" date="2021" name="PeerJ">
        <title>Extensive microbial diversity within the chicken gut microbiome revealed by metagenomics and culture.</title>
        <authorList>
            <person name="Gilroy R."/>
            <person name="Ravi A."/>
            <person name="Getino M."/>
            <person name="Pursley I."/>
            <person name="Horton D.L."/>
            <person name="Alikhan N.F."/>
            <person name="Baker D."/>
            <person name="Gharbi K."/>
            <person name="Hall N."/>
            <person name="Watson M."/>
            <person name="Adriaenssens E.M."/>
            <person name="Foster-Nyarko E."/>
            <person name="Jarju S."/>
            <person name="Secka A."/>
            <person name="Antonio M."/>
            <person name="Oren A."/>
            <person name="Chaudhuri R.R."/>
            <person name="La Ragione R."/>
            <person name="Hildebrand F."/>
            <person name="Pallen M.J."/>
        </authorList>
    </citation>
    <scope>NUCLEOTIDE SEQUENCE</scope>
    <source>
        <strain evidence="7">ChiHjej13B12-14962</strain>
    </source>
</reference>
<name>A0A921K8L7_9MICC</name>
<keyword evidence="4" id="KW-0472">Membrane</keyword>
<comment type="pathway">
    <text evidence="1">Lipid metabolism; butanoate metabolism.</text>
</comment>
<organism evidence="7 8">
    <name type="scientific">Enteractinococcus helveticum</name>
    <dbReference type="NCBI Taxonomy" id="1837282"/>
    <lineage>
        <taxon>Bacteria</taxon>
        <taxon>Bacillati</taxon>
        <taxon>Actinomycetota</taxon>
        <taxon>Actinomycetes</taxon>
        <taxon>Micrococcales</taxon>
        <taxon>Micrococcaceae</taxon>
    </lineage>
</organism>
<dbReference type="Proteomes" id="UP000703315">
    <property type="component" value="Unassembled WGS sequence"/>
</dbReference>
<sequence length="316" mass="34694">MDNQATIAIIGGGSIGVAFAVVFARAGATVRIQEPALERRDAVLPDITRRLQTLDNHGLLEDNVATITQRIQIVAELAEAVADADLVQECIPENLEFKQQLFTKLADLTEDTCVIASSTSFIPSSQSSADTGVADRTLVAHPGNPPYAIPVIELVPNPQTRNDIIQRAEQLYTAAGMSPIRVQQEIEGFVFNRLQGALLREAYALVRDGIASVEDIDTVVRDGLGRRWAFMGPFETVDLNTRGGIANHAKNMGPSYHRMGLERGDTSVWTTDLVAEVVAQRRQQLDLSDWEDRVSWRDEQLLARIAQQHAGTKESL</sequence>
<dbReference type="GO" id="GO:0003857">
    <property type="term" value="F:(3S)-3-hydroxyacyl-CoA dehydrogenase (NAD+) activity"/>
    <property type="evidence" value="ECO:0007669"/>
    <property type="project" value="UniProtKB-EC"/>
</dbReference>
<evidence type="ECO:0000256" key="2">
    <source>
        <dbReference type="ARBA" id="ARBA00009463"/>
    </source>
</evidence>
<keyword evidence="3 7" id="KW-0560">Oxidoreductase</keyword>
<dbReference type="SUPFAM" id="SSF51735">
    <property type="entry name" value="NAD(P)-binding Rossmann-fold domains"/>
    <property type="match status" value="1"/>
</dbReference>
<feature type="domain" description="3-hydroxyacyl-CoA dehydrogenase C-terminal" evidence="5">
    <location>
        <begin position="188"/>
        <end position="251"/>
    </location>
</feature>
<evidence type="ECO:0000259" key="5">
    <source>
        <dbReference type="Pfam" id="PF00725"/>
    </source>
</evidence>
<comment type="similarity">
    <text evidence="2">Belongs to the 3-hydroxyacyl-CoA dehydrogenase family.</text>
</comment>
<comment type="caution">
    <text evidence="7">The sequence shown here is derived from an EMBL/GenBank/DDBJ whole genome shotgun (WGS) entry which is preliminary data.</text>
</comment>
<dbReference type="InterPro" id="IPR006176">
    <property type="entry name" value="3-OHacyl-CoA_DH_NAD-bd"/>
</dbReference>
<feature type="transmembrane region" description="Helical" evidence="4">
    <location>
        <begin position="6"/>
        <end position="24"/>
    </location>
</feature>
<dbReference type="PROSITE" id="PS00067">
    <property type="entry name" value="3HCDH"/>
    <property type="match status" value="1"/>
</dbReference>
<dbReference type="AlphaFoldDB" id="A0A921K8L7"/>
<dbReference type="EC" id="1.1.1.35" evidence="7"/>
<dbReference type="InterPro" id="IPR006180">
    <property type="entry name" value="3-OHacyl-CoA_DH_CS"/>
</dbReference>
<accession>A0A921K8L7</accession>